<name>A0AA39Q1X7_9AGAR</name>
<sequence>MQFNIFQHFRSLSTYIRGGSSTGSVSMSGQGYTPRGPPAQTIKGSVKNGGGPKGGNGGQNNNRTGSAGNSK</sequence>
<dbReference type="AlphaFoldDB" id="A0AA39Q1X7"/>
<dbReference type="EMBL" id="JAUEPU010000022">
    <property type="protein sequence ID" value="KAK0494150.1"/>
    <property type="molecule type" value="Genomic_DNA"/>
</dbReference>
<keyword evidence="3" id="KW-1185">Reference proteome</keyword>
<dbReference type="Proteomes" id="UP001175228">
    <property type="component" value="Unassembled WGS sequence"/>
</dbReference>
<evidence type="ECO:0000313" key="3">
    <source>
        <dbReference type="Proteomes" id="UP001175228"/>
    </source>
</evidence>
<gene>
    <name evidence="2" type="ORF">EDD18DRAFT_1356099</name>
</gene>
<reference evidence="2" key="1">
    <citation type="submission" date="2023-06" db="EMBL/GenBank/DDBJ databases">
        <authorList>
            <consortium name="Lawrence Berkeley National Laboratory"/>
            <person name="Ahrendt S."/>
            <person name="Sahu N."/>
            <person name="Indic B."/>
            <person name="Wong-Bajracharya J."/>
            <person name="Merenyi Z."/>
            <person name="Ke H.-M."/>
            <person name="Monk M."/>
            <person name="Kocsube S."/>
            <person name="Drula E."/>
            <person name="Lipzen A."/>
            <person name="Balint B."/>
            <person name="Henrissat B."/>
            <person name="Andreopoulos B."/>
            <person name="Martin F.M."/>
            <person name="Harder C.B."/>
            <person name="Rigling D."/>
            <person name="Ford K.L."/>
            <person name="Foster G.D."/>
            <person name="Pangilinan J."/>
            <person name="Papanicolaou A."/>
            <person name="Barry K."/>
            <person name="LaButti K."/>
            <person name="Viragh M."/>
            <person name="Koriabine M."/>
            <person name="Yan M."/>
            <person name="Riley R."/>
            <person name="Champramary S."/>
            <person name="Plett K.L."/>
            <person name="Tsai I.J."/>
            <person name="Slot J."/>
            <person name="Sipos G."/>
            <person name="Plett J."/>
            <person name="Nagy L.G."/>
            <person name="Grigoriev I.V."/>
        </authorList>
    </citation>
    <scope>NUCLEOTIDE SEQUENCE</scope>
    <source>
        <strain evidence="2">HWK02</strain>
    </source>
</reference>
<organism evidence="2 3">
    <name type="scientific">Armillaria luteobubalina</name>
    <dbReference type="NCBI Taxonomy" id="153913"/>
    <lineage>
        <taxon>Eukaryota</taxon>
        <taxon>Fungi</taxon>
        <taxon>Dikarya</taxon>
        <taxon>Basidiomycota</taxon>
        <taxon>Agaricomycotina</taxon>
        <taxon>Agaricomycetes</taxon>
        <taxon>Agaricomycetidae</taxon>
        <taxon>Agaricales</taxon>
        <taxon>Marasmiineae</taxon>
        <taxon>Physalacriaceae</taxon>
        <taxon>Armillaria</taxon>
    </lineage>
</organism>
<comment type="caution">
    <text evidence="2">The sequence shown here is derived from an EMBL/GenBank/DDBJ whole genome shotgun (WGS) entry which is preliminary data.</text>
</comment>
<accession>A0AA39Q1X7</accession>
<feature type="compositionally biased region" description="Low complexity" evidence="1">
    <location>
        <begin position="18"/>
        <end position="31"/>
    </location>
</feature>
<evidence type="ECO:0000313" key="2">
    <source>
        <dbReference type="EMBL" id="KAK0494150.1"/>
    </source>
</evidence>
<evidence type="ECO:0000256" key="1">
    <source>
        <dbReference type="SAM" id="MobiDB-lite"/>
    </source>
</evidence>
<feature type="compositionally biased region" description="Gly residues" evidence="1">
    <location>
        <begin position="47"/>
        <end position="58"/>
    </location>
</feature>
<protein>
    <submittedName>
        <fullName evidence="2">Uncharacterized protein</fullName>
    </submittedName>
</protein>
<proteinExistence type="predicted"/>
<feature type="region of interest" description="Disordered" evidence="1">
    <location>
        <begin position="16"/>
        <end position="71"/>
    </location>
</feature>